<dbReference type="EMBL" id="QPJK01000007">
    <property type="protein sequence ID" value="RCW68549.1"/>
    <property type="molecule type" value="Genomic_DNA"/>
</dbReference>
<sequence>MHKRPASYQDNIHSCEVHRTDVQGTVHSLEAARWQGLPIAMAQTDESITVEAGYVPCSAVSVFLGGHGSWLARSGVSSWGGAIHAGQACVLPRHTEIDTGIINGVVELAVGAQFPEALLSRYLQDDARGFDLLLSSDERDVGLLSIFTSIKNEIVGGCISGAMFADGLSLALIAHVKARYAVRGEGLSSRGRLTQKHLARINEYVDCNLSLDISVACIAELVNMSPSHFSRVFKATTGMSPYRYLQDLRVRRSIELMKGPMSLAQIAMNVGLGSQSHFSDVFRRMTGVSPGKHRGQQRRREVAPFNEQSGVGAVREMSHF</sequence>
<evidence type="ECO:0000256" key="2">
    <source>
        <dbReference type="ARBA" id="ARBA00023125"/>
    </source>
</evidence>
<dbReference type="Proteomes" id="UP000252884">
    <property type="component" value="Unassembled WGS sequence"/>
</dbReference>
<protein>
    <submittedName>
        <fullName evidence="5">AraC family transcriptional regulator</fullName>
    </submittedName>
</protein>
<evidence type="ECO:0000256" key="3">
    <source>
        <dbReference type="ARBA" id="ARBA00023163"/>
    </source>
</evidence>
<dbReference type="InterPro" id="IPR018060">
    <property type="entry name" value="HTH_AraC"/>
</dbReference>
<dbReference type="AlphaFoldDB" id="A0A368XLW7"/>
<dbReference type="Gene3D" id="1.10.10.60">
    <property type="entry name" value="Homeodomain-like"/>
    <property type="match status" value="2"/>
</dbReference>
<comment type="caution">
    <text evidence="5">The sequence shown here is derived from an EMBL/GenBank/DDBJ whole genome shotgun (WGS) entry which is preliminary data.</text>
</comment>
<keyword evidence="1" id="KW-0805">Transcription regulation</keyword>
<keyword evidence="3" id="KW-0804">Transcription</keyword>
<dbReference type="GO" id="GO:0003700">
    <property type="term" value="F:DNA-binding transcription factor activity"/>
    <property type="evidence" value="ECO:0007669"/>
    <property type="project" value="InterPro"/>
</dbReference>
<dbReference type="PANTHER" id="PTHR46796">
    <property type="entry name" value="HTH-TYPE TRANSCRIPTIONAL ACTIVATOR RHAS-RELATED"/>
    <property type="match status" value="1"/>
</dbReference>
<evidence type="ECO:0000259" key="4">
    <source>
        <dbReference type="PROSITE" id="PS01124"/>
    </source>
</evidence>
<dbReference type="RefSeq" id="WP_147282947.1">
    <property type="nucleotide sequence ID" value="NZ_QPJK01000007.1"/>
</dbReference>
<dbReference type="PROSITE" id="PS00041">
    <property type="entry name" value="HTH_ARAC_FAMILY_1"/>
    <property type="match status" value="1"/>
</dbReference>
<dbReference type="GO" id="GO:0043565">
    <property type="term" value="F:sequence-specific DNA binding"/>
    <property type="evidence" value="ECO:0007669"/>
    <property type="project" value="InterPro"/>
</dbReference>
<dbReference type="SUPFAM" id="SSF46689">
    <property type="entry name" value="Homeodomain-like"/>
    <property type="match status" value="2"/>
</dbReference>
<feature type="domain" description="HTH araC/xylS-type" evidence="4">
    <location>
        <begin position="199"/>
        <end position="296"/>
    </location>
</feature>
<dbReference type="PROSITE" id="PS01124">
    <property type="entry name" value="HTH_ARAC_FAMILY_2"/>
    <property type="match status" value="1"/>
</dbReference>
<evidence type="ECO:0000313" key="5">
    <source>
        <dbReference type="EMBL" id="RCW68549.1"/>
    </source>
</evidence>
<proteinExistence type="predicted"/>
<organism evidence="5 6">
    <name type="scientific">Pseudorhodoferax soli</name>
    <dbReference type="NCBI Taxonomy" id="545864"/>
    <lineage>
        <taxon>Bacteria</taxon>
        <taxon>Pseudomonadati</taxon>
        <taxon>Pseudomonadota</taxon>
        <taxon>Betaproteobacteria</taxon>
        <taxon>Burkholderiales</taxon>
        <taxon>Comamonadaceae</taxon>
    </lineage>
</organism>
<evidence type="ECO:0000256" key="1">
    <source>
        <dbReference type="ARBA" id="ARBA00023015"/>
    </source>
</evidence>
<keyword evidence="6" id="KW-1185">Reference proteome</keyword>
<dbReference type="InterPro" id="IPR009057">
    <property type="entry name" value="Homeodomain-like_sf"/>
</dbReference>
<dbReference type="OrthoDB" id="9816344at2"/>
<evidence type="ECO:0000313" key="6">
    <source>
        <dbReference type="Proteomes" id="UP000252884"/>
    </source>
</evidence>
<dbReference type="PRINTS" id="PR00032">
    <property type="entry name" value="HTHARAC"/>
</dbReference>
<dbReference type="InterPro" id="IPR020449">
    <property type="entry name" value="Tscrpt_reg_AraC-type_HTH"/>
</dbReference>
<dbReference type="PANTHER" id="PTHR46796:SF6">
    <property type="entry name" value="ARAC SUBFAMILY"/>
    <property type="match status" value="1"/>
</dbReference>
<dbReference type="InterPro" id="IPR018062">
    <property type="entry name" value="HTH_AraC-typ_CS"/>
</dbReference>
<keyword evidence="2" id="KW-0238">DNA-binding</keyword>
<dbReference type="InterPro" id="IPR050204">
    <property type="entry name" value="AraC_XylS_family_regulators"/>
</dbReference>
<dbReference type="SMART" id="SM00342">
    <property type="entry name" value="HTH_ARAC"/>
    <property type="match status" value="1"/>
</dbReference>
<gene>
    <name evidence="5" type="ORF">DES41_10770</name>
</gene>
<name>A0A368XLW7_9BURK</name>
<reference evidence="5 6" key="1">
    <citation type="submission" date="2018-07" db="EMBL/GenBank/DDBJ databases">
        <title>Genomic Encyclopedia of Type Strains, Phase IV (KMG-IV): sequencing the most valuable type-strain genomes for metagenomic binning, comparative biology and taxonomic classification.</title>
        <authorList>
            <person name="Goeker M."/>
        </authorList>
    </citation>
    <scope>NUCLEOTIDE SEQUENCE [LARGE SCALE GENOMIC DNA]</scope>
    <source>
        <strain evidence="5 6">DSM 21634</strain>
    </source>
</reference>
<accession>A0A368XLW7</accession>
<dbReference type="Pfam" id="PF12833">
    <property type="entry name" value="HTH_18"/>
    <property type="match status" value="1"/>
</dbReference>